<dbReference type="Proteomes" id="UP000466683">
    <property type="component" value="Chromosome"/>
</dbReference>
<dbReference type="Proteomes" id="UP001162885">
    <property type="component" value="Chromosome"/>
</dbReference>
<dbReference type="EMBL" id="CP060016">
    <property type="protein sequence ID" value="UNB98351.1"/>
    <property type="molecule type" value="Genomic_DNA"/>
</dbReference>
<accession>A0AAX2ZT49</accession>
<gene>
    <name evidence="2" type="ORF">H5U98_22775</name>
    <name evidence="1" type="ORF">MBOE_57890</name>
</gene>
<evidence type="ECO:0000313" key="2">
    <source>
        <dbReference type="EMBL" id="UNB98351.1"/>
    </source>
</evidence>
<reference evidence="2 4" key="3">
    <citation type="journal article" date="2022" name="BMC Genomics">
        <title>Comparative genome analysis of mycobacteria focusing on tRNA and non-coding RNA.</title>
        <authorList>
            <person name="Behra P.R.K."/>
            <person name="Pettersson B.M.F."/>
            <person name="Ramesh M."/>
            <person name="Das S."/>
            <person name="Dasgupta S."/>
            <person name="Kirsebom L.A."/>
        </authorList>
    </citation>
    <scope>NUCLEOTIDE SEQUENCE [LARGE SCALE GENOMIC DNA]</scope>
    <source>
        <strain evidence="2 4">DSM 44677</strain>
    </source>
</reference>
<dbReference type="AlphaFoldDB" id="A0AAX2ZT49"/>
<evidence type="ECO:0000313" key="4">
    <source>
        <dbReference type="Proteomes" id="UP001162885"/>
    </source>
</evidence>
<sequence>MTYSELAKRLQALLAGDPAALRHVEAMTDVVDFPTTPLLQTHLLPPELDSLAVLVVDLNDPDQHRALATLGAFENLGIPRRRDLIDGTALALAPPGWSYFLWPWQVAILAGKHPRTHAARKLLFTELLCPRPWYDQLAHGQTGAMGLFIGNFFNQDVSAQAIVDHMRAGELLACVVPGLTSEGKLR</sequence>
<proteinExistence type="predicted"/>
<evidence type="ECO:0000313" key="1">
    <source>
        <dbReference type="EMBL" id="BBX94140.1"/>
    </source>
</evidence>
<reference evidence="1" key="2">
    <citation type="submission" date="2020-02" db="EMBL/GenBank/DDBJ databases">
        <authorList>
            <person name="Matsumoto Y."/>
            <person name="Kinjo T."/>
            <person name="Motooka D."/>
            <person name="Nabeya D."/>
            <person name="Jung N."/>
            <person name="Uechi K."/>
            <person name="Horii T."/>
            <person name="Iida T."/>
            <person name="Fujita J."/>
            <person name="Nakamura S."/>
        </authorList>
    </citation>
    <scope>NUCLEOTIDE SEQUENCE</scope>
    <source>
        <strain evidence="1">JCM 15653</strain>
    </source>
</reference>
<name>A0AAX2ZT49_9MYCO</name>
<reference evidence="1 3" key="1">
    <citation type="journal article" date="2019" name="Emerg. Microbes Infect.">
        <title>Comprehensive subspecies identification of 175 nontuberculous mycobacteria species based on 7547 genomic profiles.</title>
        <authorList>
            <person name="Matsumoto Y."/>
            <person name="Kinjo T."/>
            <person name="Motooka D."/>
            <person name="Nabeya D."/>
            <person name="Jung N."/>
            <person name="Uechi K."/>
            <person name="Horii T."/>
            <person name="Iida T."/>
            <person name="Fujita J."/>
            <person name="Nakamura S."/>
        </authorList>
    </citation>
    <scope>NUCLEOTIDE SEQUENCE [LARGE SCALE GENOMIC DNA]</scope>
    <source>
        <strain evidence="1 3">JCM 15653</strain>
    </source>
</reference>
<protein>
    <submittedName>
        <fullName evidence="2">Uncharacterized protein</fullName>
    </submittedName>
</protein>
<dbReference type="EMBL" id="AP022579">
    <property type="protein sequence ID" value="BBX94140.1"/>
    <property type="molecule type" value="Genomic_DNA"/>
</dbReference>
<keyword evidence="3" id="KW-1185">Reference proteome</keyword>
<evidence type="ECO:0000313" key="3">
    <source>
        <dbReference type="Proteomes" id="UP000466683"/>
    </source>
</evidence>
<organism evidence="2 4">
    <name type="scientific">Mycolicibacterium boenickei</name>
    <dbReference type="NCBI Taxonomy" id="146017"/>
    <lineage>
        <taxon>Bacteria</taxon>
        <taxon>Bacillati</taxon>
        <taxon>Actinomycetota</taxon>
        <taxon>Actinomycetes</taxon>
        <taxon>Mycobacteriales</taxon>
        <taxon>Mycobacteriaceae</taxon>
        <taxon>Mycolicibacterium</taxon>
    </lineage>
</organism>
<dbReference type="RefSeq" id="WP_077743351.1">
    <property type="nucleotide sequence ID" value="NZ_AP022579.1"/>
</dbReference>